<dbReference type="PANTHER" id="PTHR24256">
    <property type="entry name" value="TRYPTASE-RELATED"/>
    <property type="match status" value="1"/>
</dbReference>
<dbReference type="RefSeq" id="XP_017023719.1">
    <property type="nucleotide sequence ID" value="XM_017168230.3"/>
</dbReference>
<dbReference type="SUPFAM" id="SSF50494">
    <property type="entry name" value="Trypsin-like serine proteases"/>
    <property type="match status" value="1"/>
</dbReference>
<dbReference type="Pfam" id="PF00089">
    <property type="entry name" value="Trypsin"/>
    <property type="match status" value="1"/>
</dbReference>
<evidence type="ECO:0000256" key="4">
    <source>
        <dbReference type="SAM" id="SignalP"/>
    </source>
</evidence>
<feature type="region of interest" description="Disordered" evidence="3">
    <location>
        <begin position="217"/>
        <end position="254"/>
    </location>
</feature>
<dbReference type="Pfam" id="PF16030">
    <property type="entry name" value="GD_N"/>
    <property type="match status" value="1"/>
</dbReference>
<dbReference type="PRINTS" id="PR00722">
    <property type="entry name" value="CHYMOTRYPSIN"/>
</dbReference>
<dbReference type="GO" id="GO:0004252">
    <property type="term" value="F:serine-type endopeptidase activity"/>
    <property type="evidence" value="ECO:0007669"/>
    <property type="project" value="InterPro"/>
</dbReference>
<dbReference type="OrthoDB" id="6147874at2759"/>
<feature type="compositionally biased region" description="Low complexity" evidence="3">
    <location>
        <begin position="180"/>
        <end position="193"/>
    </location>
</feature>
<dbReference type="Proteomes" id="UP001652661">
    <property type="component" value="Chromosome 3R"/>
</dbReference>
<gene>
    <name evidence="7" type="primary">LOC108075703</name>
</gene>
<dbReference type="GeneID" id="108075703"/>
<keyword evidence="6" id="KW-1185">Reference proteome</keyword>
<dbReference type="InterPro" id="IPR018114">
    <property type="entry name" value="TRYPSIN_HIS"/>
</dbReference>
<evidence type="ECO:0000256" key="2">
    <source>
        <dbReference type="ARBA" id="ARBA00024195"/>
    </source>
</evidence>
<feature type="signal peptide" evidence="4">
    <location>
        <begin position="1"/>
        <end position="26"/>
    </location>
</feature>
<comment type="similarity">
    <text evidence="2">Belongs to the peptidase S1 family. CLIP subfamily.</text>
</comment>
<evidence type="ECO:0000313" key="7">
    <source>
        <dbReference type="RefSeq" id="XP_017023719.1"/>
    </source>
</evidence>
<keyword evidence="4" id="KW-0732">Signal</keyword>
<dbReference type="Gene3D" id="2.40.10.10">
    <property type="entry name" value="Trypsin-like serine proteases"/>
    <property type="match status" value="1"/>
</dbReference>
<evidence type="ECO:0000313" key="6">
    <source>
        <dbReference type="Proteomes" id="UP001652661"/>
    </source>
</evidence>
<keyword evidence="1" id="KW-1015">Disulfide bond</keyword>
<dbReference type="InterPro" id="IPR051487">
    <property type="entry name" value="Ser/Thr_Proteases_Immune/Dev"/>
</dbReference>
<dbReference type="InterPro" id="IPR009003">
    <property type="entry name" value="Peptidase_S1_PA"/>
</dbReference>
<feature type="domain" description="Peptidase S1" evidence="5">
    <location>
        <begin position="292"/>
        <end position="539"/>
    </location>
</feature>
<reference evidence="7" key="1">
    <citation type="submission" date="2025-08" db="UniProtKB">
        <authorList>
            <consortium name="RefSeq"/>
        </authorList>
    </citation>
    <scope>IDENTIFICATION</scope>
    <source>
        <strain evidence="7">14028-0561.14</strain>
        <tissue evidence="7">Whole fly</tissue>
    </source>
</reference>
<evidence type="ECO:0000256" key="3">
    <source>
        <dbReference type="SAM" id="MobiDB-lite"/>
    </source>
</evidence>
<feature type="compositionally biased region" description="Polar residues" evidence="3">
    <location>
        <begin position="226"/>
        <end position="235"/>
    </location>
</feature>
<evidence type="ECO:0000259" key="5">
    <source>
        <dbReference type="PROSITE" id="PS50240"/>
    </source>
</evidence>
<dbReference type="InterPro" id="IPR001254">
    <property type="entry name" value="Trypsin_dom"/>
</dbReference>
<dbReference type="CDD" id="cd00190">
    <property type="entry name" value="Tryp_SPc"/>
    <property type="match status" value="1"/>
</dbReference>
<accession>A0A6P4IJF4</accession>
<evidence type="ECO:0000256" key="1">
    <source>
        <dbReference type="ARBA" id="ARBA00023157"/>
    </source>
</evidence>
<dbReference type="AlphaFoldDB" id="A0A6P4IJF4"/>
<dbReference type="PROSITE" id="PS00134">
    <property type="entry name" value="TRYPSIN_HIS"/>
    <property type="match status" value="1"/>
</dbReference>
<name>A0A6P4IJF4_DROKI</name>
<dbReference type="InterPro" id="IPR031986">
    <property type="entry name" value="GD_N"/>
</dbReference>
<sequence length="540" mass="59826">MRRPQLLVVTALPLLLAFLLVSPALSQLPPNGCFPNFMYESYQGEYIGLVSVRLDPNLMNHQLHLEFSQQGYHDFSKYVGHIVMVDDDNTIRQKVQRNQPVIYRVNFPLSISPPKITRIKINGEEICSASEYPKPRTGITLVHVLTVPTQFGGIPRNWDRPVIDPPTHIINTGDWEQSFPTRTPTRQPSQPSTNNNDDWEWMGSPSNVSLTLNDTLFEPGRHFQPSPANSPSRPNQPAAPVPGRPQSRQPSAIPTTIHPEVHNRETLVSQQAPSSSATIQCGRERATTTPLVFQGTRLQRGQMPWLVGMFERRESNGPIFFCGGSLIGASTVLSAAHCFRIPGFRDLPASSTAVSLGRNSLDLLSDGEFRRVAQLLIHDKYKYEQYTEADLVLVRLETPVPLNDYIVPICLWSTANRMDLPQGEKTYVAGWGPDESGTGNSDIAKLADMNIVSEVNCHRQLPPGPLFQPSTLCAQKAGTGPCSTDGGGPLMLREGGVFVLRGVIAGGALNKERTTCDLARPSVFTDVAKHIDWVRRNMWD</sequence>
<dbReference type="InterPro" id="IPR043504">
    <property type="entry name" value="Peptidase_S1_PA_chymotrypsin"/>
</dbReference>
<dbReference type="InterPro" id="IPR001314">
    <property type="entry name" value="Peptidase_S1A"/>
</dbReference>
<feature type="chain" id="PRO_5027981487" evidence="4">
    <location>
        <begin position="27"/>
        <end position="540"/>
    </location>
</feature>
<dbReference type="GO" id="GO:0006508">
    <property type="term" value="P:proteolysis"/>
    <property type="evidence" value="ECO:0007669"/>
    <property type="project" value="InterPro"/>
</dbReference>
<dbReference type="SMART" id="SM00020">
    <property type="entry name" value="Tryp_SPc"/>
    <property type="match status" value="1"/>
</dbReference>
<proteinExistence type="inferred from homology"/>
<feature type="region of interest" description="Disordered" evidence="3">
    <location>
        <begin position="163"/>
        <end position="205"/>
    </location>
</feature>
<protein>
    <submittedName>
        <fullName evidence="7">Serine protease gd-like</fullName>
    </submittedName>
</protein>
<organism evidence="6 7">
    <name type="scientific">Drosophila kikkawai</name>
    <name type="common">Fruit fly</name>
    <dbReference type="NCBI Taxonomy" id="30033"/>
    <lineage>
        <taxon>Eukaryota</taxon>
        <taxon>Metazoa</taxon>
        <taxon>Ecdysozoa</taxon>
        <taxon>Arthropoda</taxon>
        <taxon>Hexapoda</taxon>
        <taxon>Insecta</taxon>
        <taxon>Pterygota</taxon>
        <taxon>Neoptera</taxon>
        <taxon>Endopterygota</taxon>
        <taxon>Diptera</taxon>
        <taxon>Brachycera</taxon>
        <taxon>Muscomorpha</taxon>
        <taxon>Ephydroidea</taxon>
        <taxon>Drosophilidae</taxon>
        <taxon>Drosophila</taxon>
        <taxon>Sophophora</taxon>
    </lineage>
</organism>
<dbReference type="PROSITE" id="PS50240">
    <property type="entry name" value="TRYPSIN_DOM"/>
    <property type="match status" value="1"/>
</dbReference>